<dbReference type="KEGG" id="ovi:T265_01017"/>
<proteinExistence type="predicted"/>
<accession>A0A075A1A3</accession>
<dbReference type="CTD" id="20315205"/>
<dbReference type="EMBL" id="KL596628">
    <property type="protein sequence ID" value="KER33131.1"/>
    <property type="molecule type" value="Genomic_DNA"/>
</dbReference>
<reference evidence="1 2" key="1">
    <citation type="submission" date="2013-11" db="EMBL/GenBank/DDBJ databases">
        <title>Opisthorchis viverrini - life in the bile duct.</title>
        <authorList>
            <person name="Young N.D."/>
            <person name="Nagarajan N."/>
            <person name="Lin S.J."/>
            <person name="Korhonen P.K."/>
            <person name="Jex A.R."/>
            <person name="Hall R.S."/>
            <person name="Safavi-Hemami H."/>
            <person name="Kaewkong W."/>
            <person name="Bertrand D."/>
            <person name="Gao S."/>
            <person name="Seet Q."/>
            <person name="Wongkham S."/>
            <person name="Teh B.T."/>
            <person name="Wongkham C."/>
            <person name="Intapan P.M."/>
            <person name="Maleewong W."/>
            <person name="Yang X."/>
            <person name="Hu M."/>
            <person name="Wang Z."/>
            <person name="Hofmann A."/>
            <person name="Sternberg P.W."/>
            <person name="Tan P."/>
            <person name="Wang J."/>
            <person name="Gasser R.B."/>
        </authorList>
    </citation>
    <scope>NUCLEOTIDE SEQUENCE [LARGE SCALE GENOMIC DNA]</scope>
</reference>
<evidence type="ECO:0000313" key="1">
    <source>
        <dbReference type="EMBL" id="KER33131.1"/>
    </source>
</evidence>
<gene>
    <name evidence="1" type="ORF">T265_01017</name>
</gene>
<dbReference type="AlphaFoldDB" id="A0A075A1A3"/>
<dbReference type="Proteomes" id="UP000054324">
    <property type="component" value="Unassembled WGS sequence"/>
</dbReference>
<evidence type="ECO:0000313" key="2">
    <source>
        <dbReference type="Proteomes" id="UP000054324"/>
    </source>
</evidence>
<sequence>MAQSRSQWRSSFSNPSPLDSPLTVLDLCTNLSAPACNTQLPNPPPQTIGERNCGSYNHCTTSTRLLQLTVMMMKWLFVFPPVSVPFGMDCRAVDSRITVQLRSSKAATFTAVKSTATCCADELATMTAAYGLIPLAFCRHSHMVHAWENSQVQENLMACVTDAQEFQLSAPYYEAQFYPKGDMVKRPHFLFLWYPPYQSMKFITRKLSCADYCRLLGYGPRDWTHQWLETQSNVAQSHSRWCWCIQAIFFNAWLFFQSS</sequence>
<organism evidence="1 2">
    <name type="scientific">Opisthorchis viverrini</name>
    <name type="common">Southeast Asian liver fluke</name>
    <dbReference type="NCBI Taxonomy" id="6198"/>
    <lineage>
        <taxon>Eukaryota</taxon>
        <taxon>Metazoa</taxon>
        <taxon>Spiralia</taxon>
        <taxon>Lophotrochozoa</taxon>
        <taxon>Platyhelminthes</taxon>
        <taxon>Trematoda</taxon>
        <taxon>Digenea</taxon>
        <taxon>Opisthorchiida</taxon>
        <taxon>Opisthorchiata</taxon>
        <taxon>Opisthorchiidae</taxon>
        <taxon>Opisthorchis</taxon>
    </lineage>
</organism>
<protein>
    <submittedName>
        <fullName evidence="1">Uncharacterized protein</fullName>
    </submittedName>
</protein>
<dbReference type="RefSeq" id="XP_009163196.1">
    <property type="nucleotide sequence ID" value="XM_009164932.1"/>
</dbReference>
<dbReference type="GeneID" id="20315205"/>
<dbReference type="OrthoDB" id="2120021at2759"/>
<keyword evidence="2" id="KW-1185">Reference proteome</keyword>
<name>A0A075A1A3_OPIVI</name>